<reference evidence="6 7" key="1">
    <citation type="journal article" date="2018" name="Syst. Appl. Microbiol.">
        <title>A new symbiotic nanoarchaeote (Candidatus Nanoclepta minutus) and its host (Zestosphaera tikiterensis gen. nov., sp. nov.) from a New Zealand hot spring.</title>
        <authorList>
            <person name="St John E."/>
            <person name="Liu Y."/>
            <person name="Podar M."/>
            <person name="Stott M.B."/>
            <person name="Meneghin J."/>
            <person name="Chen Z."/>
            <person name="Lagutin K."/>
            <person name="Mitchell K."/>
            <person name="Reysenbach A.L."/>
        </authorList>
    </citation>
    <scope>NUCLEOTIDE SEQUENCE [LARGE SCALE GENOMIC DNA]</scope>
    <source>
        <strain evidence="6">NZ3</strain>
    </source>
</reference>
<name>A0A2R7Y2U1_9CREN</name>
<feature type="transmembrane region" description="Helical" evidence="5">
    <location>
        <begin position="66"/>
        <end position="90"/>
    </location>
</feature>
<keyword evidence="3 5" id="KW-1133">Transmembrane helix</keyword>
<keyword evidence="2 5" id="KW-0812">Transmembrane</keyword>
<dbReference type="Pfam" id="PF00146">
    <property type="entry name" value="NADHdh"/>
    <property type="match status" value="1"/>
</dbReference>
<dbReference type="EMBL" id="NBVN01000006">
    <property type="protein sequence ID" value="PUA31840.1"/>
    <property type="molecule type" value="Genomic_DNA"/>
</dbReference>
<dbReference type="PANTHER" id="PTHR43359">
    <property type="entry name" value="FORMATE HYDROGENLYASE SUBUNIT 4"/>
    <property type="match status" value="1"/>
</dbReference>
<feature type="transmembrane region" description="Helical" evidence="5">
    <location>
        <begin position="133"/>
        <end position="154"/>
    </location>
</feature>
<evidence type="ECO:0000313" key="6">
    <source>
        <dbReference type="EMBL" id="PUA31840.1"/>
    </source>
</evidence>
<evidence type="ECO:0000256" key="3">
    <source>
        <dbReference type="ARBA" id="ARBA00022989"/>
    </source>
</evidence>
<comment type="subcellular location">
    <subcellularLocation>
        <location evidence="1">Membrane</location>
        <topology evidence="1">Multi-pass membrane protein</topology>
    </subcellularLocation>
</comment>
<organism evidence="6 7">
    <name type="scientific">Zestosphaera tikiterensis</name>
    <dbReference type="NCBI Taxonomy" id="1973259"/>
    <lineage>
        <taxon>Archaea</taxon>
        <taxon>Thermoproteota</taxon>
        <taxon>Thermoprotei</taxon>
        <taxon>Desulfurococcales</taxon>
        <taxon>Desulfurococcaceae</taxon>
        <taxon>Zestosphaera</taxon>
    </lineage>
</organism>
<dbReference type="Proteomes" id="UP000244093">
    <property type="component" value="Unassembled WGS sequence"/>
</dbReference>
<dbReference type="InterPro" id="IPR052561">
    <property type="entry name" value="ComplexI_Subunit1"/>
</dbReference>
<evidence type="ECO:0008006" key="8">
    <source>
        <dbReference type="Google" id="ProtNLM"/>
    </source>
</evidence>
<proteinExistence type="predicted"/>
<evidence type="ECO:0000256" key="4">
    <source>
        <dbReference type="ARBA" id="ARBA00023136"/>
    </source>
</evidence>
<gene>
    <name evidence="6" type="ORF">B7O98_08580</name>
</gene>
<sequence>MDTPTLILQAVVVTLSLLIPPLADGIERKVRAKIQFRVGPPTILQTFYDLRKLAVKELIVPKGAELTLTISSIALVTAVTATASTIWIVAQDVFTPANLALTVLLISGSHVLISLTSLTTSNPYAVVGSFRKILLQVVNEVGFFVGVLYSITALKNLTSDTSPQLITSYVISVALVVITTYVSSGRVPYDIHEAEPELASGVLIELSGPLLSIYSYTHILKKYLLSFITAYLILTPFTSLTNPAIKLAANVTFGLMIYLSYGFTAALLGRTRIDLSLKTLTTTTLIIISLLVILSWLSSY</sequence>
<evidence type="ECO:0000256" key="5">
    <source>
        <dbReference type="SAM" id="Phobius"/>
    </source>
</evidence>
<feature type="transmembrane region" description="Helical" evidence="5">
    <location>
        <begin position="97"/>
        <end position="113"/>
    </location>
</feature>
<feature type="transmembrane region" description="Helical" evidence="5">
    <location>
        <begin position="247"/>
        <end position="268"/>
    </location>
</feature>
<accession>A0A2R7Y2U1</accession>
<feature type="transmembrane region" description="Helical" evidence="5">
    <location>
        <begin position="166"/>
        <end position="183"/>
    </location>
</feature>
<evidence type="ECO:0000256" key="1">
    <source>
        <dbReference type="ARBA" id="ARBA00004141"/>
    </source>
</evidence>
<feature type="transmembrane region" description="Helical" evidence="5">
    <location>
        <begin position="223"/>
        <end position="241"/>
    </location>
</feature>
<dbReference type="InterPro" id="IPR001694">
    <property type="entry name" value="NADH_UbQ_OxRdtase_su1/FPO"/>
</dbReference>
<dbReference type="PANTHER" id="PTHR43359:SF1">
    <property type="entry name" value="FORMATE HYDROGENLYASE SUBUNIT 4-RELATED"/>
    <property type="match status" value="1"/>
</dbReference>
<protein>
    <recommendedName>
        <fullName evidence="8">Hydrogenase</fullName>
    </recommendedName>
</protein>
<keyword evidence="4 5" id="KW-0472">Membrane</keyword>
<feature type="transmembrane region" description="Helical" evidence="5">
    <location>
        <begin position="280"/>
        <end position="298"/>
    </location>
</feature>
<comment type="caution">
    <text evidence="6">The sequence shown here is derived from an EMBL/GenBank/DDBJ whole genome shotgun (WGS) entry which is preliminary data.</text>
</comment>
<dbReference type="AlphaFoldDB" id="A0A2R7Y2U1"/>
<evidence type="ECO:0000256" key="2">
    <source>
        <dbReference type="ARBA" id="ARBA00022692"/>
    </source>
</evidence>
<dbReference type="GO" id="GO:0005886">
    <property type="term" value="C:plasma membrane"/>
    <property type="evidence" value="ECO:0007669"/>
    <property type="project" value="TreeGrafter"/>
</dbReference>
<evidence type="ECO:0000313" key="7">
    <source>
        <dbReference type="Proteomes" id="UP000244093"/>
    </source>
</evidence>